<dbReference type="AlphaFoldDB" id="A0AAV7I8Y0"/>
<dbReference type="InterPro" id="IPR032062">
    <property type="entry name" value="DUF4803"/>
</dbReference>
<proteinExistence type="predicted"/>
<accession>A0AAV7I8Y0</accession>
<dbReference type="PANTHER" id="PTHR47890">
    <property type="entry name" value="LD24308P"/>
    <property type="match status" value="1"/>
</dbReference>
<keyword evidence="2" id="KW-1185">Reference proteome</keyword>
<comment type="caution">
    <text evidence="1">The sequence shown here is derived from an EMBL/GenBank/DDBJ whole genome shotgun (WGS) entry which is preliminary data.</text>
</comment>
<dbReference type="Proteomes" id="UP000826195">
    <property type="component" value="Unassembled WGS sequence"/>
</dbReference>
<sequence length="358" mass="41373">MGYLLIASGWIIRKHNEHSDRRFLWKRFVATNTSHLHCPGEIVGLFYLKVNRVTTCNTCSCICAEQEGNSTAMRTISLIPQLADIHRNMQVVMTGVRFTEKDRMFHLQIEQAELGPFGKIVPGTAEWKVLRDFQYDPAGEGSFSMKKGEEFVELTEFVDFSFVAFTQRTINLDELFANHGQVLIGARFFYNDVDDAFELQIKSWPVDLKTGELADGNLSDNKWIGWKNSQMRSENYDRPGRKFEIGETDETLRTDKLNEPCSVPNQKLRIRATGIDIDLSQHTVPYLDLQPVTYSTAKIPLNGLEIIYKGVEGFGGFLGFRIFAFDFTEDFRWKMPISYYNKYRPYFHENLILQDSFK</sequence>
<dbReference type="EMBL" id="JAHXZJ010001119">
    <property type="protein sequence ID" value="KAH0555031.1"/>
    <property type="molecule type" value="Genomic_DNA"/>
</dbReference>
<evidence type="ECO:0000313" key="1">
    <source>
        <dbReference type="EMBL" id="KAH0555031.1"/>
    </source>
</evidence>
<gene>
    <name evidence="1" type="ORF">KQX54_014804</name>
</gene>
<name>A0AAV7I8Y0_COTGL</name>
<reference evidence="1 2" key="1">
    <citation type="journal article" date="2021" name="J. Hered.">
        <title>A chromosome-level genome assembly of the parasitoid wasp, Cotesia glomerata (Hymenoptera: Braconidae).</title>
        <authorList>
            <person name="Pinto B.J."/>
            <person name="Weis J.J."/>
            <person name="Gamble T."/>
            <person name="Ode P.J."/>
            <person name="Paul R."/>
            <person name="Zaspel J.M."/>
        </authorList>
    </citation>
    <scope>NUCLEOTIDE SEQUENCE [LARGE SCALE GENOMIC DNA]</scope>
    <source>
        <strain evidence="1">CgM1</strain>
    </source>
</reference>
<dbReference type="PANTHER" id="PTHR47890:SF1">
    <property type="entry name" value="LD24308P"/>
    <property type="match status" value="1"/>
</dbReference>
<evidence type="ECO:0000313" key="2">
    <source>
        <dbReference type="Proteomes" id="UP000826195"/>
    </source>
</evidence>
<dbReference type="Pfam" id="PF16061">
    <property type="entry name" value="DUF4803"/>
    <property type="match status" value="1"/>
</dbReference>
<organism evidence="1 2">
    <name type="scientific">Cotesia glomerata</name>
    <name type="common">Lepidopteran parasitic wasp</name>
    <name type="synonym">Apanteles glomeratus</name>
    <dbReference type="NCBI Taxonomy" id="32391"/>
    <lineage>
        <taxon>Eukaryota</taxon>
        <taxon>Metazoa</taxon>
        <taxon>Ecdysozoa</taxon>
        <taxon>Arthropoda</taxon>
        <taxon>Hexapoda</taxon>
        <taxon>Insecta</taxon>
        <taxon>Pterygota</taxon>
        <taxon>Neoptera</taxon>
        <taxon>Endopterygota</taxon>
        <taxon>Hymenoptera</taxon>
        <taxon>Apocrita</taxon>
        <taxon>Ichneumonoidea</taxon>
        <taxon>Braconidae</taxon>
        <taxon>Microgastrinae</taxon>
        <taxon>Cotesia</taxon>
    </lineage>
</organism>
<protein>
    <submittedName>
        <fullName evidence="1">Uncharacterized protein</fullName>
    </submittedName>
</protein>